<accession>X0SNZ9</accession>
<feature type="non-terminal residue" evidence="1">
    <location>
        <position position="89"/>
    </location>
</feature>
<name>X0SNZ9_9ZZZZ</name>
<organism evidence="1">
    <name type="scientific">marine sediment metagenome</name>
    <dbReference type="NCBI Taxonomy" id="412755"/>
    <lineage>
        <taxon>unclassified sequences</taxon>
        <taxon>metagenomes</taxon>
        <taxon>ecological metagenomes</taxon>
    </lineage>
</organism>
<comment type="caution">
    <text evidence="1">The sequence shown here is derived from an EMBL/GenBank/DDBJ whole genome shotgun (WGS) entry which is preliminary data.</text>
</comment>
<proteinExistence type="predicted"/>
<dbReference type="EMBL" id="BARS01007414">
    <property type="protein sequence ID" value="GAF82794.1"/>
    <property type="molecule type" value="Genomic_DNA"/>
</dbReference>
<protein>
    <submittedName>
        <fullName evidence="1">Uncharacterized protein</fullName>
    </submittedName>
</protein>
<gene>
    <name evidence="1" type="ORF">S01H1_14274</name>
</gene>
<sequence>MNKKNKEVVYKGHKESINDVIELIKNKDNKFLIIVIPNADELVTVVNDIEEPSEILNPLFRYFTTAGLTVPDLIGNVLNATTIAVAREI</sequence>
<reference evidence="1" key="1">
    <citation type="journal article" date="2014" name="Front. Microbiol.">
        <title>High frequency of phylogenetically diverse reductive dehalogenase-homologous genes in deep subseafloor sedimentary metagenomes.</title>
        <authorList>
            <person name="Kawai M."/>
            <person name="Futagami T."/>
            <person name="Toyoda A."/>
            <person name="Takaki Y."/>
            <person name="Nishi S."/>
            <person name="Hori S."/>
            <person name="Arai W."/>
            <person name="Tsubouchi T."/>
            <person name="Morono Y."/>
            <person name="Uchiyama I."/>
            <person name="Ito T."/>
            <person name="Fujiyama A."/>
            <person name="Inagaki F."/>
            <person name="Takami H."/>
        </authorList>
    </citation>
    <scope>NUCLEOTIDE SEQUENCE</scope>
    <source>
        <strain evidence="1">Expedition CK06-06</strain>
    </source>
</reference>
<evidence type="ECO:0000313" key="1">
    <source>
        <dbReference type="EMBL" id="GAF82794.1"/>
    </source>
</evidence>
<dbReference type="AlphaFoldDB" id="X0SNZ9"/>